<dbReference type="eggNOG" id="KOG2949">
    <property type="taxonomic scope" value="Eukaryota"/>
</dbReference>
<name>R9PD45_PSEHS</name>
<dbReference type="PANTHER" id="PTHR20881:SF0">
    <property type="entry name" value="3-METHYL-2-OXOBUTANOATE HYDROXYMETHYLTRANSFERASE"/>
    <property type="match status" value="1"/>
</dbReference>
<organism evidence="7 8">
    <name type="scientific">Pseudozyma hubeiensis (strain SY62)</name>
    <name type="common">Yeast</name>
    <dbReference type="NCBI Taxonomy" id="1305764"/>
    <lineage>
        <taxon>Eukaryota</taxon>
        <taxon>Fungi</taxon>
        <taxon>Dikarya</taxon>
        <taxon>Basidiomycota</taxon>
        <taxon>Ustilaginomycotina</taxon>
        <taxon>Ustilaginomycetes</taxon>
        <taxon>Ustilaginales</taxon>
        <taxon>Ustilaginaceae</taxon>
        <taxon>Pseudozyma</taxon>
    </lineage>
</organism>
<dbReference type="CDD" id="cd06557">
    <property type="entry name" value="KPHMT-like"/>
    <property type="match status" value="1"/>
</dbReference>
<dbReference type="FunFam" id="3.20.20.60:FF:000047">
    <property type="entry name" value="3-methyl-2-oxobutanoate hydroxymethyltransferase"/>
    <property type="match status" value="1"/>
</dbReference>
<evidence type="ECO:0000313" key="8">
    <source>
        <dbReference type="Proteomes" id="UP000014071"/>
    </source>
</evidence>
<keyword evidence="7" id="KW-0489">Methyltransferase</keyword>
<dbReference type="GO" id="GO:0008168">
    <property type="term" value="F:methyltransferase activity"/>
    <property type="evidence" value="ECO:0007669"/>
    <property type="project" value="UniProtKB-KW"/>
</dbReference>
<dbReference type="Gene3D" id="3.20.20.60">
    <property type="entry name" value="Phosphoenolpyruvate-binding domains"/>
    <property type="match status" value="1"/>
</dbReference>
<reference evidence="8" key="1">
    <citation type="journal article" date="2013" name="Genome Announc.">
        <title>Draft genome sequence of the basidiomycetous yeast-like fungus Pseudozyma hubeiensis SY62, which produces an abundant amount of the biosurfactant mannosylerythritol lipids.</title>
        <authorList>
            <person name="Konishi M."/>
            <person name="Hatada Y."/>
            <person name="Horiuchi J."/>
        </authorList>
    </citation>
    <scope>NUCLEOTIDE SEQUENCE [LARGE SCALE GENOMIC DNA]</scope>
    <source>
        <strain evidence="8">SY62</strain>
    </source>
</reference>
<comment type="similarity">
    <text evidence="2 6">Belongs to the PanB family.</text>
</comment>
<evidence type="ECO:0000256" key="2">
    <source>
        <dbReference type="ARBA" id="ARBA00008676"/>
    </source>
</evidence>
<dbReference type="HOGENOM" id="CLU_036645_0_0_1"/>
<dbReference type="InterPro" id="IPR015813">
    <property type="entry name" value="Pyrv/PenolPyrv_kinase-like_dom"/>
</dbReference>
<comment type="function">
    <text evidence="6">Catalyzes the reversible reaction in which hydroxymethyl group from 5,10-methylenetetrahydrofolate is transferred onto alpha-ketoisovalerate to form ketopantoate.</text>
</comment>
<evidence type="ECO:0000313" key="7">
    <source>
        <dbReference type="EMBL" id="GAC96010.1"/>
    </source>
</evidence>
<evidence type="ECO:0000256" key="3">
    <source>
        <dbReference type="ARBA" id="ARBA00012618"/>
    </source>
</evidence>
<sequence length="550" mass="58243">MRLCRSVGQKDEVARIATINFTAQPNGAQRIAFCRLRADLEFAHCHQRDVMRSTHCCDSVSFHLTIERDILDGGWKRKKSEVIRASYSGSFKHRVAAEAAGTANMASTAGGLARQQLRQYVGRGGIVATPSCSYSTVAASRTMAAPLPNRKPVKAGSISGLNRQRRFGTCTPKLSSWPAGAVEAVNADDSPAAASAAAKGKGRALTAIPSPPRSKTIADLQALKHHPDGSVPIVCLTAYDFPTALSIRSADIDLCLIGDSLANVALGHTSTQPLSLEAMIHHCQAVKRGLDAPLFSTAALLDGVDLPRPPLVIADMPFGATFGSLDFGVAAVVRLIQESGVDGVKIEGSYETIPLIQRLTDHGIPVMGHLGLQPQRVGSTSGYRLQGRTAQQAKEMLDAALALEQAGCFSLVLECIPTRVGEHISKKLSIPTIGIGAGSKTDGQILVMNDMIGDLTGAGHVLAQLAEVDSGNGGGAETAALPKMSELTPPAPKFVRNFSLPLGTSIGAMRVAAVQAYTAAVRERRFPDDDVEGYKIKSDEWKAFLQLVKE</sequence>
<dbReference type="EMBL" id="DF238800">
    <property type="protein sequence ID" value="GAC96010.1"/>
    <property type="molecule type" value="Genomic_DNA"/>
</dbReference>
<dbReference type="SUPFAM" id="SSF51621">
    <property type="entry name" value="Phosphoenolpyruvate/pyruvate domain"/>
    <property type="match status" value="1"/>
</dbReference>
<dbReference type="InterPro" id="IPR040442">
    <property type="entry name" value="Pyrv_kinase-like_dom_sf"/>
</dbReference>
<dbReference type="NCBIfam" id="TIGR00222">
    <property type="entry name" value="panB"/>
    <property type="match status" value="1"/>
</dbReference>
<keyword evidence="4 6" id="KW-0808">Transferase</keyword>
<accession>R9PD45</accession>
<dbReference type="GO" id="GO:0005739">
    <property type="term" value="C:mitochondrion"/>
    <property type="evidence" value="ECO:0007669"/>
    <property type="project" value="TreeGrafter"/>
</dbReference>
<evidence type="ECO:0000256" key="1">
    <source>
        <dbReference type="ARBA" id="ARBA00005033"/>
    </source>
</evidence>
<dbReference type="GO" id="GO:0000287">
    <property type="term" value="F:magnesium ion binding"/>
    <property type="evidence" value="ECO:0007669"/>
    <property type="project" value="TreeGrafter"/>
</dbReference>
<evidence type="ECO:0000256" key="4">
    <source>
        <dbReference type="ARBA" id="ARBA00022679"/>
    </source>
</evidence>
<dbReference type="OrthoDB" id="425211at2759"/>
<comment type="catalytic activity">
    <reaction evidence="5 6">
        <text>(6R)-5,10-methylene-5,6,7,8-tetrahydrofolate + 3-methyl-2-oxobutanoate + H2O = 2-dehydropantoate + (6S)-5,6,7,8-tetrahydrofolate</text>
        <dbReference type="Rhea" id="RHEA:11824"/>
        <dbReference type="ChEBI" id="CHEBI:11561"/>
        <dbReference type="ChEBI" id="CHEBI:11851"/>
        <dbReference type="ChEBI" id="CHEBI:15377"/>
        <dbReference type="ChEBI" id="CHEBI:15636"/>
        <dbReference type="ChEBI" id="CHEBI:57453"/>
        <dbReference type="EC" id="2.1.2.11"/>
    </reaction>
</comment>
<dbReference type="GO" id="GO:0032259">
    <property type="term" value="P:methylation"/>
    <property type="evidence" value="ECO:0007669"/>
    <property type="project" value="UniProtKB-KW"/>
</dbReference>
<dbReference type="AlphaFoldDB" id="R9PD45"/>
<dbReference type="GO" id="GO:0015940">
    <property type="term" value="P:pantothenate biosynthetic process"/>
    <property type="evidence" value="ECO:0007669"/>
    <property type="project" value="UniProtKB-UniPathway"/>
</dbReference>
<keyword evidence="6" id="KW-0566">Pantothenate biosynthesis</keyword>
<dbReference type="RefSeq" id="XP_012189597.1">
    <property type="nucleotide sequence ID" value="XM_012334207.1"/>
</dbReference>
<proteinExistence type="inferred from homology"/>
<dbReference type="UniPathway" id="UPA00028">
    <property type="reaction ID" value="UER00003"/>
</dbReference>
<dbReference type="EC" id="2.1.2.11" evidence="3 6"/>
<protein>
    <recommendedName>
        <fullName evidence="3 6">3-methyl-2-oxobutanoate hydroxymethyltransferase</fullName>
        <ecNumber evidence="3 6">2.1.2.11</ecNumber>
    </recommendedName>
</protein>
<dbReference type="HAMAP" id="MF_00156">
    <property type="entry name" value="PanB"/>
    <property type="match status" value="1"/>
</dbReference>
<dbReference type="InterPro" id="IPR003700">
    <property type="entry name" value="Pantoate_hydroxy_MeTrfase"/>
</dbReference>
<dbReference type="STRING" id="1305764.R9PD45"/>
<keyword evidence="8" id="KW-1185">Reference proteome</keyword>
<dbReference type="GO" id="GO:0003864">
    <property type="term" value="F:3-methyl-2-oxobutanoate hydroxymethyltransferase activity"/>
    <property type="evidence" value="ECO:0007669"/>
    <property type="project" value="UniProtKB-EC"/>
</dbReference>
<gene>
    <name evidence="7" type="ORF">PHSY_003589</name>
</gene>
<evidence type="ECO:0000256" key="5">
    <source>
        <dbReference type="ARBA" id="ARBA00049172"/>
    </source>
</evidence>
<dbReference type="Proteomes" id="UP000014071">
    <property type="component" value="Unassembled WGS sequence"/>
</dbReference>
<dbReference type="GeneID" id="24108876"/>
<evidence type="ECO:0000256" key="6">
    <source>
        <dbReference type="RuleBase" id="RU362100"/>
    </source>
</evidence>
<dbReference type="PANTHER" id="PTHR20881">
    <property type="entry name" value="3-METHYL-2-OXOBUTANOATE HYDROXYMETHYLTRANSFERASE"/>
    <property type="match status" value="1"/>
</dbReference>
<dbReference type="Pfam" id="PF02548">
    <property type="entry name" value="Pantoate_transf"/>
    <property type="match status" value="1"/>
</dbReference>
<comment type="pathway">
    <text evidence="1 6">Cofactor biosynthesis; (R)-pantothenate biosynthesis; (R)-pantoate from 3-methyl-2-oxobutanoate: step 1/2.</text>
</comment>